<evidence type="ECO:0000313" key="2">
    <source>
        <dbReference type="EMBL" id="MPD00685.1"/>
    </source>
</evidence>
<organism evidence="2 3">
    <name type="scientific">Portunus trituberculatus</name>
    <name type="common">Swimming crab</name>
    <name type="synonym">Neptunus trituberculatus</name>
    <dbReference type="NCBI Taxonomy" id="210409"/>
    <lineage>
        <taxon>Eukaryota</taxon>
        <taxon>Metazoa</taxon>
        <taxon>Ecdysozoa</taxon>
        <taxon>Arthropoda</taxon>
        <taxon>Crustacea</taxon>
        <taxon>Multicrustacea</taxon>
        <taxon>Malacostraca</taxon>
        <taxon>Eumalacostraca</taxon>
        <taxon>Eucarida</taxon>
        <taxon>Decapoda</taxon>
        <taxon>Pleocyemata</taxon>
        <taxon>Brachyura</taxon>
        <taxon>Eubrachyura</taxon>
        <taxon>Portunoidea</taxon>
        <taxon>Portunidae</taxon>
        <taxon>Portuninae</taxon>
        <taxon>Portunus</taxon>
    </lineage>
</organism>
<dbReference type="Proteomes" id="UP000324222">
    <property type="component" value="Unassembled WGS sequence"/>
</dbReference>
<feature type="region of interest" description="Disordered" evidence="1">
    <location>
        <begin position="67"/>
        <end position="110"/>
    </location>
</feature>
<feature type="compositionally biased region" description="Acidic residues" evidence="1">
    <location>
        <begin position="1"/>
        <end position="28"/>
    </location>
</feature>
<feature type="region of interest" description="Disordered" evidence="1">
    <location>
        <begin position="1"/>
        <end position="37"/>
    </location>
</feature>
<dbReference type="AlphaFoldDB" id="A0A5B7K7K4"/>
<sequence length="110" mass="13239">MVKEEEEKEEEEEEEEEKEEEEEEEEEMAAVIGRRTQPFMEQERLWERGGWEGAGLGRSREARMGIWLRENTREVKGEERKKRRRKGSGVSLGREQRAGRRREDEWGEET</sequence>
<feature type="compositionally biased region" description="Basic and acidic residues" evidence="1">
    <location>
        <begin position="94"/>
        <end position="104"/>
    </location>
</feature>
<keyword evidence="3" id="KW-1185">Reference proteome</keyword>
<evidence type="ECO:0000256" key="1">
    <source>
        <dbReference type="SAM" id="MobiDB-lite"/>
    </source>
</evidence>
<dbReference type="EMBL" id="VSRR010123906">
    <property type="protein sequence ID" value="MPD00685.1"/>
    <property type="molecule type" value="Genomic_DNA"/>
</dbReference>
<feature type="compositionally biased region" description="Basic and acidic residues" evidence="1">
    <location>
        <begin position="70"/>
        <end position="80"/>
    </location>
</feature>
<proteinExistence type="predicted"/>
<accession>A0A5B7K7K4</accession>
<evidence type="ECO:0000313" key="3">
    <source>
        <dbReference type="Proteomes" id="UP000324222"/>
    </source>
</evidence>
<protein>
    <submittedName>
        <fullName evidence="2">Uncharacterized protein</fullName>
    </submittedName>
</protein>
<gene>
    <name evidence="2" type="ORF">E2C01_096175</name>
</gene>
<reference evidence="2 3" key="1">
    <citation type="submission" date="2019-05" db="EMBL/GenBank/DDBJ databases">
        <title>Another draft genome of Portunus trituberculatus and its Hox gene families provides insights of decapod evolution.</title>
        <authorList>
            <person name="Jeong J.-H."/>
            <person name="Song I."/>
            <person name="Kim S."/>
            <person name="Choi T."/>
            <person name="Kim D."/>
            <person name="Ryu S."/>
            <person name="Kim W."/>
        </authorList>
    </citation>
    <scope>NUCLEOTIDE SEQUENCE [LARGE SCALE GENOMIC DNA]</scope>
    <source>
        <tissue evidence="2">Muscle</tissue>
    </source>
</reference>
<comment type="caution">
    <text evidence="2">The sequence shown here is derived from an EMBL/GenBank/DDBJ whole genome shotgun (WGS) entry which is preliminary data.</text>
</comment>
<name>A0A5B7K7K4_PORTR</name>